<feature type="transmembrane region" description="Helical" evidence="6">
    <location>
        <begin position="1016"/>
        <end position="1039"/>
    </location>
</feature>
<dbReference type="eggNOG" id="KOG3882">
    <property type="taxonomic scope" value="Eukaryota"/>
</dbReference>
<feature type="transmembrane region" description="Helical" evidence="6">
    <location>
        <begin position="198"/>
        <end position="220"/>
    </location>
</feature>
<dbReference type="Proteomes" id="UP000007266">
    <property type="component" value="Linkage group 9"/>
</dbReference>
<keyword evidence="8" id="KW-1185">Reference proteome</keyword>
<evidence type="ECO:0000256" key="1">
    <source>
        <dbReference type="ARBA" id="ARBA00004141"/>
    </source>
</evidence>
<feature type="transmembrane region" description="Helical" evidence="6">
    <location>
        <begin position="456"/>
        <end position="480"/>
    </location>
</feature>
<evidence type="ECO:0000256" key="2">
    <source>
        <dbReference type="ARBA" id="ARBA00006840"/>
    </source>
</evidence>
<dbReference type="InterPro" id="IPR008952">
    <property type="entry name" value="Tetraspanin_EC2_sf"/>
</dbReference>
<dbReference type="FunFam" id="1.10.1450.10:FF:000035">
    <property type="entry name" value="Tetraspanin"/>
    <property type="match status" value="1"/>
</dbReference>
<dbReference type="CDD" id="cd03127">
    <property type="entry name" value="tetraspanin_LEL"/>
    <property type="match status" value="2"/>
</dbReference>
<feature type="transmembrane region" description="Helical" evidence="6">
    <location>
        <begin position="870"/>
        <end position="891"/>
    </location>
</feature>
<comment type="subcellular location">
    <subcellularLocation>
        <location evidence="1">Membrane</location>
        <topology evidence="1">Multi-pass membrane protein</topology>
    </subcellularLocation>
</comment>
<feature type="transmembrane region" description="Helical" evidence="6">
    <location>
        <begin position="12"/>
        <end position="35"/>
    </location>
</feature>
<dbReference type="AlphaFoldDB" id="A0A139WBT8"/>
<keyword evidence="5 6" id="KW-0472">Membrane</keyword>
<dbReference type="InterPro" id="IPR018499">
    <property type="entry name" value="Tetraspanin/Peripherin"/>
</dbReference>
<evidence type="ECO:0000313" key="7">
    <source>
        <dbReference type="EMBL" id="KYB25325.1"/>
    </source>
</evidence>
<dbReference type="Pfam" id="PF00335">
    <property type="entry name" value="Tetraspanin"/>
    <property type="match status" value="5"/>
</dbReference>
<evidence type="ECO:0000256" key="4">
    <source>
        <dbReference type="ARBA" id="ARBA00022989"/>
    </source>
</evidence>
<feature type="transmembrane region" description="Helical" evidence="6">
    <location>
        <begin position="554"/>
        <end position="578"/>
    </location>
</feature>
<reference evidence="7 8" key="2">
    <citation type="journal article" date="2010" name="Nucleic Acids Res.">
        <title>BeetleBase in 2010: revisions to provide comprehensive genomic information for Tribolium castaneum.</title>
        <authorList>
            <person name="Kim H.S."/>
            <person name="Murphy T."/>
            <person name="Xia J."/>
            <person name="Caragea D."/>
            <person name="Park Y."/>
            <person name="Beeman R.W."/>
            <person name="Lorenzen M.D."/>
            <person name="Butcher S."/>
            <person name="Manak J.R."/>
            <person name="Brown S.J."/>
        </authorList>
    </citation>
    <scope>GENOME REANNOTATION</scope>
    <source>
        <strain evidence="7 8">Georgia GA2</strain>
    </source>
</reference>
<feature type="transmembrane region" description="Helical" evidence="6">
    <location>
        <begin position="501"/>
        <end position="522"/>
    </location>
</feature>
<dbReference type="PROSITE" id="PS00421">
    <property type="entry name" value="TM4_1"/>
    <property type="match status" value="1"/>
</dbReference>
<comment type="similarity">
    <text evidence="2">Belongs to the tetraspanin (TM4SF) family.</text>
</comment>
<evidence type="ECO:0000256" key="3">
    <source>
        <dbReference type="ARBA" id="ARBA00022692"/>
    </source>
</evidence>
<gene>
    <name evidence="7" type="primary">AUGUSTUS-3.0.2_34421</name>
    <name evidence="7" type="ORF">TcasGA2_TC034421</name>
</gene>
<proteinExistence type="inferred from homology"/>
<dbReference type="PANTHER" id="PTHR19282">
    <property type="entry name" value="TETRASPANIN"/>
    <property type="match status" value="1"/>
</dbReference>
<keyword evidence="4 6" id="KW-1133">Transmembrane helix</keyword>
<evidence type="ECO:0000313" key="8">
    <source>
        <dbReference type="Proteomes" id="UP000007266"/>
    </source>
</evidence>
<feature type="transmembrane region" description="Helical" evidence="6">
    <location>
        <begin position="738"/>
        <end position="755"/>
    </location>
</feature>
<feature type="transmembrane region" description="Helical" evidence="6">
    <location>
        <begin position="47"/>
        <end position="72"/>
    </location>
</feature>
<name>A0A139WBT8_TRICA</name>
<feature type="transmembrane region" description="Helical" evidence="6">
    <location>
        <begin position="1081"/>
        <end position="1105"/>
    </location>
</feature>
<feature type="transmembrane region" description="Helical" evidence="6">
    <location>
        <begin position="318"/>
        <end position="342"/>
    </location>
</feature>
<organism evidence="7 8">
    <name type="scientific">Tribolium castaneum</name>
    <name type="common">Red flour beetle</name>
    <dbReference type="NCBI Taxonomy" id="7070"/>
    <lineage>
        <taxon>Eukaryota</taxon>
        <taxon>Metazoa</taxon>
        <taxon>Ecdysozoa</taxon>
        <taxon>Arthropoda</taxon>
        <taxon>Hexapoda</taxon>
        <taxon>Insecta</taxon>
        <taxon>Pterygota</taxon>
        <taxon>Neoptera</taxon>
        <taxon>Endopterygota</taxon>
        <taxon>Coleoptera</taxon>
        <taxon>Polyphaga</taxon>
        <taxon>Cucujiformia</taxon>
        <taxon>Tenebrionidae</taxon>
        <taxon>Tenebrionidae incertae sedis</taxon>
        <taxon>Tribolium</taxon>
    </lineage>
</organism>
<feature type="transmembrane region" description="Helical" evidence="6">
    <location>
        <begin position="79"/>
        <end position="104"/>
    </location>
</feature>
<feature type="transmembrane region" description="Helical" evidence="6">
    <location>
        <begin position="271"/>
        <end position="291"/>
    </location>
</feature>
<feature type="transmembrane region" description="Helical" evidence="6">
    <location>
        <begin position="898"/>
        <end position="921"/>
    </location>
</feature>
<dbReference type="PANTHER" id="PTHR19282:SF521">
    <property type="entry name" value="IP01817P-RELATED"/>
    <property type="match status" value="1"/>
</dbReference>
<evidence type="ECO:0000256" key="6">
    <source>
        <dbReference type="SAM" id="Phobius"/>
    </source>
</evidence>
<dbReference type="InterPro" id="IPR018503">
    <property type="entry name" value="Tetraspanin_CS"/>
</dbReference>
<dbReference type="Gene3D" id="1.10.1450.10">
    <property type="entry name" value="Tetraspanin"/>
    <property type="match status" value="4"/>
</dbReference>
<feature type="transmembrane region" description="Helical" evidence="6">
    <location>
        <begin position="349"/>
        <end position="368"/>
    </location>
</feature>
<evidence type="ECO:0000256" key="5">
    <source>
        <dbReference type="ARBA" id="ARBA00023136"/>
    </source>
</evidence>
<protein>
    <submittedName>
        <fullName evidence="7">Tetraspanin-7-like Protein</fullName>
    </submittedName>
</protein>
<feature type="transmembrane region" description="Helical" evidence="6">
    <location>
        <begin position="821"/>
        <end position="842"/>
    </location>
</feature>
<dbReference type="InParanoid" id="A0A139WBT8"/>
<accession>A0A139WBT8</accession>
<keyword evidence="3 6" id="KW-0812">Transmembrane</keyword>
<sequence length="1232" mass="139220">MGCLSGIAKYLLFIFNFLIVICGITLIAVGAVITANESKGLDSFTDFSVGGFAIAVGVIIFIIAFFGCCGAIKENGCMLTTYAVILIVLLILQIVLGAMAFVAVKNDDGSLDKEVKKVVTKTFDDYVKDPTEDKKKVIDAIQQDFKCCGVDNWSYWILKGMIQPPSSCYEDEDVQLSKIFKDGCAKRFQEVITYNIKVIGGIALGFAVVELVCAIFAFIVKNRSKVPKIIVNKNHGHCESMIAVTMDVARSRKKSKRKRKKKLTYLELKRSTALFFTITKLLTLLAILMLVTSTRQPFYNVLLISQKDVPYLKNIENAIIILVMIIVVCCLSVCLFVVYGYACSNRYVLFMYALSLIYATIFFVYMGGVACMRNNTDNTKEQLFIDYEFNNQLKRAVHYNCCGSPDFRYRDYYSLPESCCPVNTTHCYHTNAHKKLCSVKRLTICDATKEAYLRSYVMLLFIPLIVASVVQIALIFNLVYEFSKSKQTAVKAMNKAAFVSFLRHLLFLLVILKLVNSLVLVFQSEECKQMFDQKSLIPLDSKAPVYKIDFAVDFIYSLARSIGFILIILSITGFVAAICLHSRPLIIFASGLGLIVTTAIEATMSKVFDFMIMSFDLVLRKDLLALFNSANGFINYTIDPDDLPGYNKAWYRPYKDGWHVGAIGNHVVHEYVDFVQITQECCGFNGRPFWEIPIPRSCCSDKYPNETCILQYAYSRSCENAYDNFRQCTVGLRNECCIFAIISAAAGAVSLYLSYMRKKYPHGDYADYSSSDEESAQPFRQTFGWSKPLKMQRRPTQFDPFDRRNLKSGSMDPCTEILRSIALFIIISKMLAYTAMMLLILLTDDTIHSVLMSDKTTISHLGRIYDAFKLLFWVMLLLSSVVCAFGMFGFARLNRYCLSFYGMALVLMCAWLVYFSIVISFRSDQDRQVLAIYKSYKTSNNARRVVDIIQKKGRCCGNKEYNFAGEFPLPPSCCPNLTAGQICQREKAYKVLCPVNQTTVYTNLRDTEMLTPVTSIAFTAFVLTLLALIIFVFSFVVLIKYNAIDGRVKSYSIFGLVDGSLIFFLALVGFCGIVRQNICKLQTLTFSATLIAIIHTVLATVNFAIASDLNDKKTKQTFAKIFSSYDQEYKHKHHVDEIQHHLKCCGLDGPQSWSKVPNSCCEGTPCDRHTAFQKSCSKSLDEKYKAYKAFRGTVTSAVVVVAVDGLFHNQQFKTVSFSVFWRCFRFVQRGRR</sequence>
<reference evidence="7 8" key="1">
    <citation type="journal article" date="2008" name="Nature">
        <title>The genome of the model beetle and pest Tribolium castaneum.</title>
        <authorList>
            <consortium name="Tribolium Genome Sequencing Consortium"/>
            <person name="Richards S."/>
            <person name="Gibbs R.A."/>
            <person name="Weinstock G.M."/>
            <person name="Brown S.J."/>
            <person name="Denell R."/>
            <person name="Beeman R.W."/>
            <person name="Gibbs R."/>
            <person name="Beeman R.W."/>
            <person name="Brown S.J."/>
            <person name="Bucher G."/>
            <person name="Friedrich M."/>
            <person name="Grimmelikhuijzen C.J."/>
            <person name="Klingler M."/>
            <person name="Lorenzen M."/>
            <person name="Richards S."/>
            <person name="Roth S."/>
            <person name="Schroder R."/>
            <person name="Tautz D."/>
            <person name="Zdobnov E.M."/>
            <person name="Muzny D."/>
            <person name="Gibbs R.A."/>
            <person name="Weinstock G.M."/>
            <person name="Attaway T."/>
            <person name="Bell S."/>
            <person name="Buhay C.J."/>
            <person name="Chandrabose M.N."/>
            <person name="Chavez D."/>
            <person name="Clerk-Blankenburg K.P."/>
            <person name="Cree A."/>
            <person name="Dao M."/>
            <person name="Davis C."/>
            <person name="Chacko J."/>
            <person name="Dinh H."/>
            <person name="Dugan-Rocha S."/>
            <person name="Fowler G."/>
            <person name="Garner T.T."/>
            <person name="Garnes J."/>
            <person name="Gnirke A."/>
            <person name="Hawes A."/>
            <person name="Hernandez J."/>
            <person name="Hines S."/>
            <person name="Holder M."/>
            <person name="Hume J."/>
            <person name="Jhangiani S.N."/>
            <person name="Joshi V."/>
            <person name="Khan Z.M."/>
            <person name="Jackson L."/>
            <person name="Kovar C."/>
            <person name="Kowis A."/>
            <person name="Lee S."/>
            <person name="Lewis L.R."/>
            <person name="Margolis J."/>
            <person name="Morgan M."/>
            <person name="Nazareth L.V."/>
            <person name="Nguyen N."/>
            <person name="Okwuonu G."/>
            <person name="Parker D."/>
            <person name="Richards S."/>
            <person name="Ruiz S.J."/>
            <person name="Santibanez J."/>
            <person name="Savard J."/>
            <person name="Scherer S.E."/>
            <person name="Schneider B."/>
            <person name="Sodergren E."/>
            <person name="Tautz D."/>
            <person name="Vattahil S."/>
            <person name="Villasana D."/>
            <person name="White C.S."/>
            <person name="Wright R."/>
            <person name="Park Y."/>
            <person name="Beeman R.W."/>
            <person name="Lord J."/>
            <person name="Oppert B."/>
            <person name="Lorenzen M."/>
            <person name="Brown S."/>
            <person name="Wang L."/>
            <person name="Savard J."/>
            <person name="Tautz D."/>
            <person name="Richards S."/>
            <person name="Weinstock G."/>
            <person name="Gibbs R.A."/>
            <person name="Liu Y."/>
            <person name="Worley K."/>
            <person name="Weinstock G."/>
            <person name="Elsik C.G."/>
            <person name="Reese J.T."/>
            <person name="Elhaik E."/>
            <person name="Landan G."/>
            <person name="Graur D."/>
            <person name="Arensburger P."/>
            <person name="Atkinson P."/>
            <person name="Beeman R.W."/>
            <person name="Beidler J."/>
            <person name="Brown S.J."/>
            <person name="Demuth J.P."/>
            <person name="Drury D.W."/>
            <person name="Du Y.Z."/>
            <person name="Fujiwara H."/>
            <person name="Lorenzen M."/>
            <person name="Maselli V."/>
            <person name="Osanai M."/>
            <person name="Park Y."/>
            <person name="Robertson H.M."/>
            <person name="Tu Z."/>
            <person name="Wang J.J."/>
            <person name="Wang S."/>
            <person name="Richards S."/>
            <person name="Song H."/>
            <person name="Zhang L."/>
            <person name="Sodergren E."/>
            <person name="Werner D."/>
            <person name="Stanke M."/>
            <person name="Morgenstern B."/>
            <person name="Solovyev V."/>
            <person name="Kosarev P."/>
            <person name="Brown G."/>
            <person name="Chen H.C."/>
            <person name="Ermolaeva O."/>
            <person name="Hlavina W."/>
            <person name="Kapustin Y."/>
            <person name="Kiryutin B."/>
            <person name="Kitts P."/>
            <person name="Maglott D."/>
            <person name="Pruitt K."/>
            <person name="Sapojnikov V."/>
            <person name="Souvorov A."/>
            <person name="Mackey A.J."/>
            <person name="Waterhouse R.M."/>
            <person name="Wyder S."/>
            <person name="Zdobnov E.M."/>
            <person name="Zdobnov E.M."/>
            <person name="Wyder S."/>
            <person name="Kriventseva E.V."/>
            <person name="Kadowaki T."/>
            <person name="Bork P."/>
            <person name="Aranda M."/>
            <person name="Bao R."/>
            <person name="Beermann A."/>
            <person name="Berns N."/>
            <person name="Bolognesi R."/>
            <person name="Bonneton F."/>
            <person name="Bopp D."/>
            <person name="Brown S.J."/>
            <person name="Bucher G."/>
            <person name="Butts T."/>
            <person name="Chaumot A."/>
            <person name="Denell R.E."/>
            <person name="Ferrier D.E."/>
            <person name="Friedrich M."/>
            <person name="Gordon C.M."/>
            <person name="Jindra M."/>
            <person name="Klingler M."/>
            <person name="Lan Q."/>
            <person name="Lattorff H.M."/>
            <person name="Laudet V."/>
            <person name="von Levetsow C."/>
            <person name="Liu Z."/>
            <person name="Lutz R."/>
            <person name="Lynch J.A."/>
            <person name="da Fonseca R.N."/>
            <person name="Posnien N."/>
            <person name="Reuter R."/>
            <person name="Roth S."/>
            <person name="Savard J."/>
            <person name="Schinko J.B."/>
            <person name="Schmitt C."/>
            <person name="Schoppmeier M."/>
            <person name="Schroder R."/>
            <person name="Shippy T.D."/>
            <person name="Simonnet F."/>
            <person name="Marques-Souza H."/>
            <person name="Tautz D."/>
            <person name="Tomoyasu Y."/>
            <person name="Trauner J."/>
            <person name="Van der Zee M."/>
            <person name="Vervoort M."/>
            <person name="Wittkopp N."/>
            <person name="Wimmer E.A."/>
            <person name="Yang X."/>
            <person name="Jones A.K."/>
            <person name="Sattelle D.B."/>
            <person name="Ebert P.R."/>
            <person name="Nelson D."/>
            <person name="Scott J.G."/>
            <person name="Beeman R.W."/>
            <person name="Muthukrishnan S."/>
            <person name="Kramer K.J."/>
            <person name="Arakane Y."/>
            <person name="Beeman R.W."/>
            <person name="Zhu Q."/>
            <person name="Hogenkamp D."/>
            <person name="Dixit R."/>
            <person name="Oppert B."/>
            <person name="Jiang H."/>
            <person name="Zou Z."/>
            <person name="Marshall J."/>
            <person name="Elpidina E."/>
            <person name="Vinokurov K."/>
            <person name="Oppert C."/>
            <person name="Zou Z."/>
            <person name="Evans J."/>
            <person name="Lu Z."/>
            <person name="Zhao P."/>
            <person name="Sumathipala N."/>
            <person name="Altincicek B."/>
            <person name="Vilcinskas A."/>
            <person name="Williams M."/>
            <person name="Hultmark D."/>
            <person name="Hetru C."/>
            <person name="Jiang H."/>
            <person name="Grimmelikhuijzen C.J."/>
            <person name="Hauser F."/>
            <person name="Cazzamali G."/>
            <person name="Williamson M."/>
            <person name="Park Y."/>
            <person name="Li B."/>
            <person name="Tanaka Y."/>
            <person name="Predel R."/>
            <person name="Neupert S."/>
            <person name="Schachtner J."/>
            <person name="Verleyen P."/>
            <person name="Raible F."/>
            <person name="Bork P."/>
            <person name="Friedrich M."/>
            <person name="Walden K.K."/>
            <person name="Robertson H.M."/>
            <person name="Angeli S."/>
            <person name="Foret S."/>
            <person name="Bucher G."/>
            <person name="Schuetz S."/>
            <person name="Maleszka R."/>
            <person name="Wimmer E.A."/>
            <person name="Beeman R.W."/>
            <person name="Lorenzen M."/>
            <person name="Tomoyasu Y."/>
            <person name="Miller S.C."/>
            <person name="Grossmann D."/>
            <person name="Bucher G."/>
        </authorList>
    </citation>
    <scope>NUCLEOTIDE SEQUENCE [LARGE SCALE GENOMIC DNA]</scope>
    <source>
        <strain evidence="7 8">Georgia GA2</strain>
    </source>
</reference>
<feature type="transmembrane region" description="Helical" evidence="6">
    <location>
        <begin position="585"/>
        <end position="604"/>
    </location>
</feature>
<dbReference type="EMBL" id="KQ971372">
    <property type="protein sequence ID" value="KYB25325.1"/>
    <property type="molecule type" value="Genomic_DNA"/>
</dbReference>
<dbReference type="SUPFAM" id="SSF48652">
    <property type="entry name" value="Tetraspanin"/>
    <property type="match status" value="4"/>
</dbReference>
<dbReference type="GO" id="GO:0005886">
    <property type="term" value="C:plasma membrane"/>
    <property type="evidence" value="ECO:0000318"/>
    <property type="project" value="GO_Central"/>
</dbReference>
<feature type="transmembrane region" description="Helical" evidence="6">
    <location>
        <begin position="1051"/>
        <end position="1075"/>
    </location>
</feature>
<dbReference type="PRINTS" id="PR00259">
    <property type="entry name" value="TMFOUR"/>
</dbReference>